<dbReference type="AlphaFoldDB" id="A0A415C2S9"/>
<protein>
    <submittedName>
        <fullName evidence="3">Uncharacterized protein</fullName>
    </submittedName>
</protein>
<evidence type="ECO:0000256" key="2">
    <source>
        <dbReference type="SAM" id="Phobius"/>
    </source>
</evidence>
<keyword evidence="2" id="KW-0472">Membrane</keyword>
<evidence type="ECO:0000313" key="3">
    <source>
        <dbReference type="EMBL" id="RHJ21992.1"/>
    </source>
</evidence>
<feature type="region of interest" description="Disordered" evidence="1">
    <location>
        <begin position="37"/>
        <end position="65"/>
    </location>
</feature>
<evidence type="ECO:0000256" key="1">
    <source>
        <dbReference type="SAM" id="MobiDB-lite"/>
    </source>
</evidence>
<dbReference type="EMBL" id="QRLR01000006">
    <property type="protein sequence ID" value="RHJ21992.1"/>
    <property type="molecule type" value="Genomic_DNA"/>
</dbReference>
<evidence type="ECO:0000313" key="4">
    <source>
        <dbReference type="Proteomes" id="UP000283727"/>
    </source>
</evidence>
<dbReference type="Proteomes" id="UP000283727">
    <property type="component" value="Unassembled WGS sequence"/>
</dbReference>
<dbReference type="RefSeq" id="WP_117658517.1">
    <property type="nucleotide sequence ID" value="NZ_JAQECX010000005.1"/>
</dbReference>
<name>A0A415C2S9_BIFBI</name>
<keyword evidence="2" id="KW-0812">Transmembrane</keyword>
<gene>
    <name evidence="3" type="ORF">DW137_09155</name>
</gene>
<reference evidence="3 4" key="1">
    <citation type="submission" date="2018-08" db="EMBL/GenBank/DDBJ databases">
        <title>A genome reference for cultivated species of the human gut microbiota.</title>
        <authorList>
            <person name="Zou Y."/>
            <person name="Xue W."/>
            <person name="Luo G."/>
        </authorList>
    </citation>
    <scope>NUCLEOTIDE SEQUENCE [LARGE SCALE GENOMIC DNA]</scope>
    <source>
        <strain evidence="3 4">AM12-10</strain>
    </source>
</reference>
<accession>A0A415C2S9</accession>
<feature type="transmembrane region" description="Helical" evidence="2">
    <location>
        <begin position="6"/>
        <end position="30"/>
    </location>
</feature>
<sequence length="65" mass="7556">MLGTLAAMAIAVALTAFVFTLLFILGWLACKSHEVKSDEERAYEDAAQEQSIREWKERRERRRNQ</sequence>
<proteinExistence type="predicted"/>
<comment type="caution">
    <text evidence="3">The sequence shown here is derived from an EMBL/GenBank/DDBJ whole genome shotgun (WGS) entry which is preliminary data.</text>
</comment>
<keyword evidence="2" id="KW-1133">Transmembrane helix</keyword>
<organism evidence="3 4">
    <name type="scientific">Bifidobacterium bifidum</name>
    <dbReference type="NCBI Taxonomy" id="1681"/>
    <lineage>
        <taxon>Bacteria</taxon>
        <taxon>Bacillati</taxon>
        <taxon>Actinomycetota</taxon>
        <taxon>Actinomycetes</taxon>
        <taxon>Bifidobacteriales</taxon>
        <taxon>Bifidobacteriaceae</taxon>
        <taxon>Bifidobacterium</taxon>
    </lineage>
</organism>